<dbReference type="AlphaFoldDB" id="A0AAV4QGW2"/>
<reference evidence="1 2" key="1">
    <citation type="submission" date="2021-06" db="EMBL/GenBank/DDBJ databases">
        <title>Caerostris darwini draft genome.</title>
        <authorList>
            <person name="Kono N."/>
            <person name="Arakawa K."/>
        </authorList>
    </citation>
    <scope>NUCLEOTIDE SEQUENCE [LARGE SCALE GENOMIC DNA]</scope>
</reference>
<dbReference type="Proteomes" id="UP001054837">
    <property type="component" value="Unassembled WGS sequence"/>
</dbReference>
<protein>
    <submittedName>
        <fullName evidence="1">Uncharacterized protein</fullName>
    </submittedName>
</protein>
<organism evidence="1 2">
    <name type="scientific">Caerostris darwini</name>
    <dbReference type="NCBI Taxonomy" id="1538125"/>
    <lineage>
        <taxon>Eukaryota</taxon>
        <taxon>Metazoa</taxon>
        <taxon>Ecdysozoa</taxon>
        <taxon>Arthropoda</taxon>
        <taxon>Chelicerata</taxon>
        <taxon>Arachnida</taxon>
        <taxon>Araneae</taxon>
        <taxon>Araneomorphae</taxon>
        <taxon>Entelegynae</taxon>
        <taxon>Araneoidea</taxon>
        <taxon>Araneidae</taxon>
        <taxon>Caerostris</taxon>
    </lineage>
</organism>
<name>A0AAV4QGW2_9ARAC</name>
<evidence type="ECO:0000313" key="2">
    <source>
        <dbReference type="Proteomes" id="UP001054837"/>
    </source>
</evidence>
<gene>
    <name evidence="1" type="ORF">CDAR_549911</name>
</gene>
<keyword evidence="2" id="KW-1185">Reference proteome</keyword>
<proteinExistence type="predicted"/>
<comment type="caution">
    <text evidence="1">The sequence shown here is derived from an EMBL/GenBank/DDBJ whole genome shotgun (WGS) entry which is preliminary data.</text>
</comment>
<accession>A0AAV4QGW2</accession>
<evidence type="ECO:0000313" key="1">
    <source>
        <dbReference type="EMBL" id="GIY07482.1"/>
    </source>
</evidence>
<dbReference type="EMBL" id="BPLQ01004354">
    <property type="protein sequence ID" value="GIY07482.1"/>
    <property type="molecule type" value="Genomic_DNA"/>
</dbReference>
<sequence>MEDFKCWPADRRIEERQPITDVTLRISSFLSFTILETIPNQSKSCSKAVLSRVTTHVKDRFIAVAKRNRRASSTRVIYMVGKSIGETISVTTMCQRLRIKELYARVPRVFISLTVQSRGAL</sequence>